<protein>
    <submittedName>
        <fullName evidence="4">LysM peptidoglycan-binding domain-containing protein</fullName>
    </submittedName>
</protein>
<evidence type="ECO:0000313" key="4">
    <source>
        <dbReference type="EMBL" id="MCU6724743.1"/>
    </source>
</evidence>
<dbReference type="SUPFAM" id="SSF54106">
    <property type="entry name" value="LysM domain"/>
    <property type="match status" value="1"/>
</dbReference>
<evidence type="ECO:0000256" key="1">
    <source>
        <dbReference type="SAM" id="MobiDB-lite"/>
    </source>
</evidence>
<dbReference type="Gene3D" id="3.10.350.10">
    <property type="entry name" value="LysM domain"/>
    <property type="match status" value="1"/>
</dbReference>
<dbReference type="RefSeq" id="WP_262654171.1">
    <property type="nucleotide sequence ID" value="NZ_JAOQKE010000003.1"/>
</dbReference>
<dbReference type="Pfam" id="PF01476">
    <property type="entry name" value="LysM"/>
    <property type="match status" value="1"/>
</dbReference>
<accession>A0ABT2SKY9</accession>
<dbReference type="Proteomes" id="UP001652338">
    <property type="component" value="Unassembled WGS sequence"/>
</dbReference>
<organism evidence="4 5">
    <name type="scientific">Muricoprocola aceti</name>
    <dbReference type="NCBI Taxonomy" id="2981772"/>
    <lineage>
        <taxon>Bacteria</taxon>
        <taxon>Bacillati</taxon>
        <taxon>Bacillota</taxon>
        <taxon>Clostridia</taxon>
        <taxon>Lachnospirales</taxon>
        <taxon>Lachnospiraceae</taxon>
        <taxon>Muricoprocola</taxon>
    </lineage>
</organism>
<evidence type="ECO:0000256" key="2">
    <source>
        <dbReference type="SAM" id="Phobius"/>
    </source>
</evidence>
<keyword evidence="2" id="KW-0812">Transmembrane</keyword>
<keyword evidence="2" id="KW-0472">Membrane</keyword>
<feature type="compositionally biased region" description="Basic and acidic residues" evidence="1">
    <location>
        <begin position="1"/>
        <end position="10"/>
    </location>
</feature>
<dbReference type="PROSITE" id="PS51782">
    <property type="entry name" value="LYSM"/>
    <property type="match status" value="1"/>
</dbReference>
<proteinExistence type="predicted"/>
<sequence>MSETKKEWKLPKNTRQVGDGSGDKKLYVEDYVVTYLNRLSGQKETAKALLLGTVKEQNLYPYVFVDAAIEIEDFRMSEEEKIQLDKQIETEFGIKKVVGWFLSSKEKPVIYNQEVLDIYKQLFQEENQVLLVADSLEDELTAFFMEEEILTEQPGYFIYYEKNVPMQKRLIQTSTEKTEKMEENVEDHAIQRFRKLVKQKKTEKEAEEEQKQGWMTYIAGGFLVMTVLALGVTIVYNYDRMKQVEQSLAILSDHVDSQREYVTDQADSAEAVISHMKNVTEDTVEDTENLTVEEEIVTENSVQTVAETEKNIETEQNSETETEEKHQPEDAVRTAANQARASYTIKVGDTLAGISEMYYGTTEKVQEICALNGISEEDTILPGQKILLP</sequence>
<keyword evidence="2" id="KW-1133">Transmembrane helix</keyword>
<evidence type="ECO:0000313" key="5">
    <source>
        <dbReference type="Proteomes" id="UP001652338"/>
    </source>
</evidence>
<dbReference type="InterPro" id="IPR036779">
    <property type="entry name" value="LysM_dom_sf"/>
</dbReference>
<dbReference type="SMART" id="SM00257">
    <property type="entry name" value="LysM"/>
    <property type="match status" value="1"/>
</dbReference>
<dbReference type="EMBL" id="JAOQKE010000003">
    <property type="protein sequence ID" value="MCU6724743.1"/>
    <property type="molecule type" value="Genomic_DNA"/>
</dbReference>
<feature type="domain" description="LysM" evidence="3">
    <location>
        <begin position="341"/>
        <end position="388"/>
    </location>
</feature>
<dbReference type="CDD" id="cd00118">
    <property type="entry name" value="LysM"/>
    <property type="match status" value="1"/>
</dbReference>
<feature type="region of interest" description="Disordered" evidence="1">
    <location>
        <begin position="1"/>
        <end position="20"/>
    </location>
</feature>
<feature type="region of interest" description="Disordered" evidence="1">
    <location>
        <begin position="306"/>
        <end position="330"/>
    </location>
</feature>
<evidence type="ECO:0000259" key="3">
    <source>
        <dbReference type="PROSITE" id="PS51782"/>
    </source>
</evidence>
<dbReference type="InterPro" id="IPR018392">
    <property type="entry name" value="LysM"/>
</dbReference>
<comment type="caution">
    <text evidence="4">The sequence shown here is derived from an EMBL/GenBank/DDBJ whole genome shotgun (WGS) entry which is preliminary data.</text>
</comment>
<reference evidence="4 5" key="1">
    <citation type="journal article" date="2021" name="ISME Commun">
        <title>Automated analysis of genomic sequences facilitates high-throughput and comprehensive description of bacteria.</title>
        <authorList>
            <person name="Hitch T.C.A."/>
        </authorList>
    </citation>
    <scope>NUCLEOTIDE SEQUENCE [LARGE SCALE GENOMIC DNA]</scope>
    <source>
        <strain evidence="4 5">Sanger_29</strain>
    </source>
</reference>
<keyword evidence="5" id="KW-1185">Reference proteome</keyword>
<name>A0ABT2SKY9_9FIRM</name>
<gene>
    <name evidence="4" type="ORF">OCV47_05120</name>
</gene>
<feature type="transmembrane region" description="Helical" evidence="2">
    <location>
        <begin position="214"/>
        <end position="238"/>
    </location>
</feature>